<keyword evidence="2" id="KW-1185">Reference proteome</keyword>
<protein>
    <submittedName>
        <fullName evidence="1">DUF1513 domain-containing protein</fullName>
    </submittedName>
</protein>
<organism evidence="1 2">
    <name type="scientific">Rhodoferax potami</name>
    <dbReference type="NCBI Taxonomy" id="3068338"/>
    <lineage>
        <taxon>Bacteria</taxon>
        <taxon>Pseudomonadati</taxon>
        <taxon>Pseudomonadota</taxon>
        <taxon>Betaproteobacteria</taxon>
        <taxon>Burkholderiales</taxon>
        <taxon>Comamonadaceae</taxon>
        <taxon>Rhodoferax</taxon>
    </lineage>
</organism>
<comment type="caution">
    <text evidence="1">The sequence shown here is derived from an EMBL/GenBank/DDBJ whole genome shotgun (WGS) entry which is preliminary data.</text>
</comment>
<dbReference type="PROSITE" id="PS51318">
    <property type="entry name" value="TAT"/>
    <property type="match status" value="1"/>
</dbReference>
<name>A0ABU3KJI8_9BURK</name>
<dbReference type="InterPro" id="IPR015943">
    <property type="entry name" value="WD40/YVTN_repeat-like_dom_sf"/>
</dbReference>
<evidence type="ECO:0000313" key="1">
    <source>
        <dbReference type="EMBL" id="MDT7517457.1"/>
    </source>
</evidence>
<dbReference type="Pfam" id="PF07433">
    <property type="entry name" value="DUF1513"/>
    <property type="match status" value="1"/>
</dbReference>
<dbReference type="EMBL" id="JAVBIK010000001">
    <property type="protein sequence ID" value="MDT7517457.1"/>
    <property type="molecule type" value="Genomic_DNA"/>
</dbReference>
<sequence>MPMAIDPAPDAQSLTRRQTLGTLASMGFAAWGAGLPCASLAKPGARATETQVLTAWQDRGQAYAGVWTPQGARWATALPDRAHQLLPLTASRAGQAPEALVVARRPGEYLARVDTRNGRLLHLHPMEPDRYLGGHAVQSPDGKFIFTTESDGDTGQGVIAQRHAGSLETIREFPSGGIGPHALMWQPGGQLIVANGGILTLPETGRRKRNLPQMASNLTRLDSTSGRIGAQFALNDPYLSLRHLALAPDGTLAVALQAEHSDPALRQAAPALALLSSDGLHTVAWLADDAAPDGWQGYAGDVCWAGGTFWVSATYAGQVMGWSTAGEWRGMLPLAGAGALMPVGIGADGFMAGGSREALAAPTGTSAIGSASHHKRYRLARGWDNHGTLLSI</sequence>
<dbReference type="InterPro" id="IPR008311">
    <property type="entry name" value="UCP028101"/>
</dbReference>
<dbReference type="Proteomes" id="UP001321700">
    <property type="component" value="Unassembled WGS sequence"/>
</dbReference>
<accession>A0ABU3KJI8</accession>
<dbReference type="RefSeq" id="WP_313873280.1">
    <property type="nucleotide sequence ID" value="NZ_JAVBIK010000001.1"/>
</dbReference>
<evidence type="ECO:0000313" key="2">
    <source>
        <dbReference type="Proteomes" id="UP001321700"/>
    </source>
</evidence>
<gene>
    <name evidence="1" type="ORF">RAE19_01645</name>
</gene>
<dbReference type="InterPro" id="IPR006311">
    <property type="entry name" value="TAT_signal"/>
</dbReference>
<dbReference type="Gene3D" id="2.130.10.10">
    <property type="entry name" value="YVTN repeat-like/Quinoprotein amine dehydrogenase"/>
    <property type="match status" value="1"/>
</dbReference>
<dbReference type="SUPFAM" id="SSF63829">
    <property type="entry name" value="Calcium-dependent phosphotriesterase"/>
    <property type="match status" value="1"/>
</dbReference>
<reference evidence="1 2" key="1">
    <citation type="submission" date="2023-08" db="EMBL/GenBank/DDBJ databases">
        <title>Rhodoferax potami sp. nov. and Rhodoferax mekongensis sp. nov., isolated from the Mekong River in Thailand.</title>
        <authorList>
            <person name="Kitikhun S."/>
            <person name="Charoenyingcharoen P."/>
            <person name="Siriarchawattana P."/>
            <person name="Likhitrattanapisal S."/>
            <person name="Nilsakha T."/>
            <person name="Chanpet A."/>
            <person name="Rattanawaree P."/>
            <person name="Ingsriswang S."/>
        </authorList>
    </citation>
    <scope>NUCLEOTIDE SEQUENCE [LARGE SCALE GENOMIC DNA]</scope>
    <source>
        <strain evidence="1 2">TBRC 17660</strain>
    </source>
</reference>
<proteinExistence type="predicted"/>